<evidence type="ECO:0000313" key="3">
    <source>
        <dbReference type="Proteomes" id="UP000001075"/>
    </source>
</evidence>
<keyword evidence="1" id="KW-1133">Transmembrane helix</keyword>
<gene>
    <name evidence="2" type="ORF">I79_015058</name>
</gene>
<organism evidence="2 3">
    <name type="scientific">Cricetulus griseus</name>
    <name type="common">Chinese hamster</name>
    <name type="synonym">Cricetulus barabensis griseus</name>
    <dbReference type="NCBI Taxonomy" id="10029"/>
    <lineage>
        <taxon>Eukaryota</taxon>
        <taxon>Metazoa</taxon>
        <taxon>Chordata</taxon>
        <taxon>Craniata</taxon>
        <taxon>Vertebrata</taxon>
        <taxon>Euteleostomi</taxon>
        <taxon>Mammalia</taxon>
        <taxon>Eutheria</taxon>
        <taxon>Euarchontoglires</taxon>
        <taxon>Glires</taxon>
        <taxon>Rodentia</taxon>
        <taxon>Myomorpha</taxon>
        <taxon>Muroidea</taxon>
        <taxon>Cricetidae</taxon>
        <taxon>Cricetinae</taxon>
        <taxon>Cricetulus</taxon>
    </lineage>
</organism>
<proteinExistence type="predicted"/>
<accession>G3HVR7</accession>
<name>G3HVR7_CRIGR</name>
<dbReference type="InParanoid" id="G3HVR7"/>
<feature type="transmembrane region" description="Helical" evidence="1">
    <location>
        <begin position="16"/>
        <end position="34"/>
    </location>
</feature>
<keyword evidence="1" id="KW-0472">Membrane</keyword>
<protein>
    <submittedName>
        <fullName evidence="2">Uncharacterized protein</fullName>
    </submittedName>
</protein>
<dbReference type="EMBL" id="JH000796">
    <property type="protein sequence ID" value="EGW10259.1"/>
    <property type="molecule type" value="Genomic_DNA"/>
</dbReference>
<keyword evidence="1" id="KW-0812">Transmembrane</keyword>
<dbReference type="Proteomes" id="UP000001075">
    <property type="component" value="Unassembled WGS sequence"/>
</dbReference>
<reference evidence="3" key="1">
    <citation type="journal article" date="2011" name="Nat. Biotechnol.">
        <title>The genomic sequence of the Chinese hamster ovary (CHO)-K1 cell line.</title>
        <authorList>
            <person name="Xu X."/>
            <person name="Nagarajan H."/>
            <person name="Lewis N.E."/>
            <person name="Pan S."/>
            <person name="Cai Z."/>
            <person name="Liu X."/>
            <person name="Chen W."/>
            <person name="Xie M."/>
            <person name="Wang W."/>
            <person name="Hammond S."/>
            <person name="Andersen M.R."/>
            <person name="Neff N."/>
            <person name="Passarelli B."/>
            <person name="Koh W."/>
            <person name="Fan H.C."/>
            <person name="Wang J."/>
            <person name="Gui Y."/>
            <person name="Lee K.H."/>
            <person name="Betenbaugh M.J."/>
            <person name="Quake S.R."/>
            <person name="Famili I."/>
            <person name="Palsson B.O."/>
            <person name="Wang J."/>
        </authorList>
    </citation>
    <scope>NUCLEOTIDE SEQUENCE [LARGE SCALE GENOMIC DNA]</scope>
    <source>
        <strain evidence="3">CHO K1 cell line</strain>
    </source>
</reference>
<sequence>MECSKAMVNNDKIYTFSFYKLFVIINILVIRLVLKKCHVRYKDTIHNPRLLDKNSDRKCL</sequence>
<evidence type="ECO:0000256" key="1">
    <source>
        <dbReference type="SAM" id="Phobius"/>
    </source>
</evidence>
<evidence type="ECO:0000313" key="2">
    <source>
        <dbReference type="EMBL" id="EGW10259.1"/>
    </source>
</evidence>
<dbReference type="AlphaFoldDB" id="G3HVR7"/>